<dbReference type="SUPFAM" id="SSF49401">
    <property type="entry name" value="Bacterial adhesins"/>
    <property type="match status" value="1"/>
</dbReference>
<sequence>MKLNQLLMAAAVSSVLASAGASAVSDNTVTFIGEVADQTCDVTINGVSAAPVVLMPTAAAADLATNGSTTGVTTFDLGLSGCTAATEATNISVRFLGNNVTGTGHLGNTGTAQNVEIQLLDPSDNAIDLTGGYTGSNALTLAVGDTSASATYSAQYYATGVATVGTVQGSMQYAVTYP</sequence>
<dbReference type="Proteomes" id="UP000427108">
    <property type="component" value="Chromosome"/>
</dbReference>
<dbReference type="InterPro" id="IPR000259">
    <property type="entry name" value="Adhesion_dom_fimbrial"/>
</dbReference>
<dbReference type="InterPro" id="IPR050263">
    <property type="entry name" value="Bact_Fimbrial_Adh_Pro"/>
</dbReference>
<dbReference type="PANTHER" id="PTHR33420:SF10">
    <property type="entry name" value="FIMBRIAE MAJOR SUBUNIT"/>
    <property type="match status" value="1"/>
</dbReference>
<dbReference type="PANTHER" id="PTHR33420">
    <property type="entry name" value="FIMBRIAL SUBUNIT ELFA-RELATED"/>
    <property type="match status" value="1"/>
</dbReference>
<evidence type="ECO:0000256" key="1">
    <source>
        <dbReference type="SAM" id="SignalP"/>
    </source>
</evidence>
<evidence type="ECO:0000313" key="3">
    <source>
        <dbReference type="EMBL" id="QGN36742.1"/>
    </source>
</evidence>
<dbReference type="Gene3D" id="2.60.40.1090">
    <property type="entry name" value="Fimbrial-type adhesion domain"/>
    <property type="match status" value="1"/>
</dbReference>
<feature type="domain" description="Fimbrial-type adhesion" evidence="2">
    <location>
        <begin position="31"/>
        <end position="177"/>
    </location>
</feature>
<protein>
    <submittedName>
        <fullName evidence="3">Fimbrial protein</fullName>
    </submittedName>
</protein>
<name>A0A6B8MKE0_KLEOX</name>
<proteinExistence type="predicted"/>
<feature type="signal peptide" evidence="1">
    <location>
        <begin position="1"/>
        <end position="23"/>
    </location>
</feature>
<feature type="chain" id="PRO_5025387242" evidence="1">
    <location>
        <begin position="24"/>
        <end position="178"/>
    </location>
</feature>
<dbReference type="RefSeq" id="WP_154679244.1">
    <property type="nucleotide sequence ID" value="NZ_CP046115.1"/>
</dbReference>
<dbReference type="GO" id="GO:0009289">
    <property type="term" value="C:pilus"/>
    <property type="evidence" value="ECO:0007669"/>
    <property type="project" value="InterPro"/>
</dbReference>
<evidence type="ECO:0000259" key="2">
    <source>
        <dbReference type="Pfam" id="PF00419"/>
    </source>
</evidence>
<dbReference type="AlphaFoldDB" id="A0A6B8MKE0"/>
<gene>
    <name evidence="3" type="ORF">GJ746_05300</name>
</gene>
<dbReference type="OrthoDB" id="5906753at2"/>
<accession>A0A6B8MKE0</accession>
<keyword evidence="1" id="KW-0732">Signal</keyword>
<dbReference type="EMBL" id="CP046115">
    <property type="protein sequence ID" value="QGN36742.1"/>
    <property type="molecule type" value="Genomic_DNA"/>
</dbReference>
<dbReference type="InterPro" id="IPR008966">
    <property type="entry name" value="Adhesion_dom_sf"/>
</dbReference>
<evidence type="ECO:0000313" key="4">
    <source>
        <dbReference type="Proteomes" id="UP000427108"/>
    </source>
</evidence>
<dbReference type="GO" id="GO:0043709">
    <property type="term" value="P:cell adhesion involved in single-species biofilm formation"/>
    <property type="evidence" value="ECO:0007669"/>
    <property type="project" value="TreeGrafter"/>
</dbReference>
<organism evidence="3 4">
    <name type="scientific">Klebsiella oxytoca</name>
    <dbReference type="NCBI Taxonomy" id="571"/>
    <lineage>
        <taxon>Bacteria</taxon>
        <taxon>Pseudomonadati</taxon>
        <taxon>Pseudomonadota</taxon>
        <taxon>Gammaproteobacteria</taxon>
        <taxon>Enterobacterales</taxon>
        <taxon>Enterobacteriaceae</taxon>
        <taxon>Klebsiella/Raoultella group</taxon>
        <taxon>Klebsiella</taxon>
    </lineage>
</organism>
<dbReference type="Pfam" id="PF00419">
    <property type="entry name" value="Fimbrial"/>
    <property type="match status" value="1"/>
</dbReference>
<dbReference type="InterPro" id="IPR036937">
    <property type="entry name" value="Adhesion_dom_fimbrial_sf"/>
</dbReference>
<reference evidence="3 4" key="1">
    <citation type="submission" date="2019-11" db="EMBL/GenBank/DDBJ databases">
        <title>Isolation and Application of One Kind of P-Hydroxybenzoic Acid Degrading Bacterium in Mitigating Cropping Obstacle of Cucumber.</title>
        <authorList>
            <person name="Wu F."/>
            <person name="An Y."/>
        </authorList>
    </citation>
    <scope>NUCLEOTIDE SEQUENCE [LARGE SCALE GENOMIC DNA]</scope>
    <source>
        <strain evidence="3 4">P620</strain>
    </source>
</reference>